<keyword evidence="2" id="KW-0472">Membrane</keyword>
<proteinExistence type="predicted"/>
<dbReference type="PANTHER" id="PTHR31323:SF1">
    <property type="entry name" value="MECHANOSENSITIVE ION CHANNEL PROTEIN"/>
    <property type="match status" value="1"/>
</dbReference>
<dbReference type="InterPro" id="IPR023408">
    <property type="entry name" value="MscS_beta-dom_sf"/>
</dbReference>
<evidence type="ECO:0000256" key="2">
    <source>
        <dbReference type="SAM" id="Phobius"/>
    </source>
</evidence>
<dbReference type="GO" id="GO:0016020">
    <property type="term" value="C:membrane"/>
    <property type="evidence" value="ECO:0007669"/>
    <property type="project" value="InterPro"/>
</dbReference>
<reference evidence="4 5" key="1">
    <citation type="journal article" date="2015" name="Plant Cell">
        <title>Oil accumulation by the oleaginous diatom Fistulifera solaris as revealed by the genome and transcriptome.</title>
        <authorList>
            <person name="Tanaka T."/>
            <person name="Maeda Y."/>
            <person name="Veluchamy A."/>
            <person name="Tanaka M."/>
            <person name="Abida H."/>
            <person name="Marechal E."/>
            <person name="Bowler C."/>
            <person name="Muto M."/>
            <person name="Sunaga Y."/>
            <person name="Tanaka M."/>
            <person name="Yoshino T."/>
            <person name="Taniguchi T."/>
            <person name="Fukuda Y."/>
            <person name="Nemoto M."/>
            <person name="Matsumoto M."/>
            <person name="Wong P.S."/>
            <person name="Aburatani S."/>
            <person name="Fujibuchi W."/>
        </authorList>
    </citation>
    <scope>NUCLEOTIDE SEQUENCE [LARGE SCALE GENOMIC DNA]</scope>
    <source>
        <strain evidence="4 5">JPCC DA0580</strain>
    </source>
</reference>
<feature type="region of interest" description="Disordered" evidence="1">
    <location>
        <begin position="1"/>
        <end position="26"/>
    </location>
</feature>
<dbReference type="InterPro" id="IPR006685">
    <property type="entry name" value="MscS_channel_2nd"/>
</dbReference>
<evidence type="ECO:0000259" key="3">
    <source>
        <dbReference type="Pfam" id="PF00924"/>
    </source>
</evidence>
<dbReference type="Gene3D" id="2.30.30.60">
    <property type="match status" value="1"/>
</dbReference>
<dbReference type="EMBL" id="BDSP01000286">
    <property type="protein sequence ID" value="GAX29179.1"/>
    <property type="molecule type" value="Genomic_DNA"/>
</dbReference>
<accession>A0A1Z5KSB1</accession>
<evidence type="ECO:0000313" key="5">
    <source>
        <dbReference type="Proteomes" id="UP000198406"/>
    </source>
</evidence>
<sequence>MASSDEHSQTNHPFYYSSATGEDESAAEAQLIANLEEKRHRVTTSWGESYTAAVPGERPLLGTNFNLQNVYQVYNENHANNANFDEEDDRSDTETSQMQHPLPPTTNRRARLRDAVQKTMQQRRAQLKRSQSHGSHHRKKSDVQSLLEYIQEEDDENNGSRPFAGEISTQHHQRTESSSSNLVIDLGKVDSSHTDRFVVGGLQVQSLFEKNDSDGDSTSSSLGSSIVTEEYPLLPTSTSSPRSTREWYSSRFSRKLYRKSHRRFVKCCQCTLFTIRFLWHAVITAYFCFAAIPLFILAWIFFYHLGNPHFEFLPGKTTLSWWLNFTGRQLLTLEMARMAQFFIIDGLTLRSKLVIQLTGPLVTLLAIQSRGWPFLLSAWSLIDLFMLHGDTKFPRNWFYWTGLEIYSSKVTGIYILNSDLYFRSLMCMLVVGSCVSVKRSMVAIYFGRKTFAEFKPKLERLLKEICLIAEIAELAEDIHEMAHDDLSLTGFGGSDHGTSRKRSEDSDDDATPIQRGRKTTPQKRKGLSKVANVKWQKEDVSALSDDEGHGNNTEETEEVFARSPFDRTDSGSIRIKEFLDRWEEPINKLDKNISASISDVLQFRRALDLMDESHPFGEAFGEAAKRDDCIISAHELYLRLLKLTPNEKELPFETLALIAQSLEDKEESHYKRGALLKLFRPDKNKKVPLLAFIQACDTLYRRLRYFRASVGNATVIDHVLEDVCDYLVAFVLFLVSLSILNFNPWPLLVSMSTLIVSFSFAVGNSASKYIEGILLIAVRRPYDLGDRIIITGSEAPGSPGVANSWFVEDINLYYTTLRYAATNEVCTMANGTLSGSRIVNCHRSTGAIVVFNFPLHLCVLEGSKLSLFEKALVQYVDDHPRDWDCVLYTRIEDVDADKEMVSLRISVRHRCGWMEAGRILSDRGLLIKQIYDIGESLSIQYTGVPSLYVKYEGGTCREGRPGQEQYWRDIIEPANIVNKEQ</sequence>
<dbReference type="GO" id="GO:0006874">
    <property type="term" value="P:intracellular calcium ion homeostasis"/>
    <property type="evidence" value="ECO:0007669"/>
    <property type="project" value="TreeGrafter"/>
</dbReference>
<keyword evidence="2" id="KW-0812">Transmembrane</keyword>
<organism evidence="4 5">
    <name type="scientific">Fistulifera solaris</name>
    <name type="common">Oleaginous diatom</name>
    <dbReference type="NCBI Taxonomy" id="1519565"/>
    <lineage>
        <taxon>Eukaryota</taxon>
        <taxon>Sar</taxon>
        <taxon>Stramenopiles</taxon>
        <taxon>Ochrophyta</taxon>
        <taxon>Bacillariophyta</taxon>
        <taxon>Bacillariophyceae</taxon>
        <taxon>Bacillariophycidae</taxon>
        <taxon>Naviculales</taxon>
        <taxon>Naviculaceae</taxon>
        <taxon>Fistulifera</taxon>
    </lineage>
</organism>
<protein>
    <recommendedName>
        <fullName evidence="3">Mechanosensitive ion channel MscS domain-containing protein</fullName>
    </recommendedName>
</protein>
<dbReference type="PANTHER" id="PTHR31323">
    <property type="entry name" value="MECHANOSENSITIVE ION CHANNEL PROTEIN MSY2"/>
    <property type="match status" value="1"/>
</dbReference>
<gene>
    <name evidence="4" type="ORF">FisN_28Lh008</name>
</gene>
<feature type="region of interest" description="Disordered" evidence="1">
    <location>
        <begin position="82"/>
        <end position="179"/>
    </location>
</feature>
<dbReference type="OrthoDB" id="46580at2759"/>
<feature type="domain" description="Mechanosensitive ion channel MscS" evidence="3">
    <location>
        <begin position="767"/>
        <end position="843"/>
    </location>
</feature>
<feature type="transmembrane region" description="Helical" evidence="2">
    <location>
        <begin position="277"/>
        <end position="302"/>
    </location>
</feature>
<dbReference type="AlphaFoldDB" id="A0A1Z5KSB1"/>
<dbReference type="Pfam" id="PF00924">
    <property type="entry name" value="MS_channel_2nd"/>
    <property type="match status" value="1"/>
</dbReference>
<feature type="compositionally biased region" description="Basic residues" evidence="1">
    <location>
        <begin position="515"/>
        <end position="527"/>
    </location>
</feature>
<feature type="region of interest" description="Disordered" evidence="1">
    <location>
        <begin position="489"/>
        <end position="529"/>
    </location>
</feature>
<name>A0A1Z5KSB1_FISSO</name>
<keyword evidence="2" id="KW-1133">Transmembrane helix</keyword>
<evidence type="ECO:0000256" key="1">
    <source>
        <dbReference type="SAM" id="MobiDB-lite"/>
    </source>
</evidence>
<feature type="compositionally biased region" description="Basic residues" evidence="1">
    <location>
        <begin position="125"/>
        <end position="140"/>
    </location>
</feature>
<dbReference type="GO" id="GO:0005262">
    <property type="term" value="F:calcium channel activity"/>
    <property type="evidence" value="ECO:0007669"/>
    <property type="project" value="TreeGrafter"/>
</dbReference>
<evidence type="ECO:0000313" key="4">
    <source>
        <dbReference type="EMBL" id="GAX29179.1"/>
    </source>
</evidence>
<dbReference type="InParanoid" id="A0A1Z5KSB1"/>
<dbReference type="Proteomes" id="UP000198406">
    <property type="component" value="Unassembled WGS sequence"/>
</dbReference>
<keyword evidence="5" id="KW-1185">Reference proteome</keyword>
<comment type="caution">
    <text evidence="4">The sequence shown here is derived from an EMBL/GenBank/DDBJ whole genome shotgun (WGS) entry which is preliminary data.</text>
</comment>